<feature type="domain" description="Adenosine deaminase" evidence="7">
    <location>
        <begin position="11"/>
        <end position="332"/>
    </location>
</feature>
<keyword evidence="4" id="KW-0479">Metal-binding</keyword>
<sequence>MADLSFLKNIPLTELHTHLGFSVSPTMLWELAHEQGLKLPTKDYWEFEKLITIYDQKDYEEYLQLYDLTEKIQSSPEALFTAIQVAISGAYRKNNITKLELRFNPILRARGGERDLDHIIVFTLQGMERAMLKYPVKAGVILMMDRRFTEHENAAIVKKAIKYKYRGVVGVDLAGPIKRTENSQGFKPKQIAHLIKQAKEAGLGVTVHTGEATNVAEMWEVIEELKPNRIGHGIACVEDEKLMKHLTTKYIVLETCPTSNLHTKLVKNFDEMRHMYSTLKQHNVPFTINTDGPEMQRISLRGEFEKLLDNQILTVEDILKANKIATEASFIRYTGR</sequence>
<evidence type="ECO:0000256" key="2">
    <source>
        <dbReference type="ARBA" id="ARBA00006676"/>
    </source>
</evidence>
<comment type="similarity">
    <text evidence="2">Belongs to the metallo-dependent hydrolases superfamily. Adenosine and AMP deaminases family.</text>
</comment>
<evidence type="ECO:0000256" key="6">
    <source>
        <dbReference type="ARBA" id="ARBA00022833"/>
    </source>
</evidence>
<gene>
    <name evidence="8" type="ORF">UV59_C0027G0030</name>
</gene>
<accession>A0A0G1CF01</accession>
<evidence type="ECO:0000313" key="9">
    <source>
        <dbReference type="Proteomes" id="UP000034543"/>
    </source>
</evidence>
<dbReference type="AlphaFoldDB" id="A0A0G1CF01"/>
<name>A0A0G1CF01_9BACT</name>
<dbReference type="GO" id="GO:0046103">
    <property type="term" value="P:inosine biosynthetic process"/>
    <property type="evidence" value="ECO:0007669"/>
    <property type="project" value="TreeGrafter"/>
</dbReference>
<proteinExistence type="inferred from homology"/>
<organism evidence="8 9">
    <name type="scientific">Candidatus Gottesmanbacteria bacterium GW2011_GWA1_43_11</name>
    <dbReference type="NCBI Taxonomy" id="1618436"/>
    <lineage>
        <taxon>Bacteria</taxon>
        <taxon>Candidatus Gottesmaniibacteriota</taxon>
    </lineage>
</organism>
<dbReference type="GO" id="GO:0004000">
    <property type="term" value="F:adenosine deaminase activity"/>
    <property type="evidence" value="ECO:0007669"/>
    <property type="project" value="UniProtKB-ARBA"/>
</dbReference>
<comment type="caution">
    <text evidence="8">The sequence shown here is derived from an EMBL/GenBank/DDBJ whole genome shotgun (WGS) entry which is preliminary data.</text>
</comment>
<evidence type="ECO:0000313" key="8">
    <source>
        <dbReference type="EMBL" id="KKS84102.1"/>
    </source>
</evidence>
<reference evidence="8 9" key="1">
    <citation type="journal article" date="2015" name="Nature">
        <title>rRNA introns, odd ribosomes, and small enigmatic genomes across a large radiation of phyla.</title>
        <authorList>
            <person name="Brown C.T."/>
            <person name="Hug L.A."/>
            <person name="Thomas B.C."/>
            <person name="Sharon I."/>
            <person name="Castelle C.J."/>
            <person name="Singh A."/>
            <person name="Wilkins M.J."/>
            <person name="Williams K.H."/>
            <person name="Banfield J.F."/>
        </authorList>
    </citation>
    <scope>NUCLEOTIDE SEQUENCE [LARGE SCALE GENOMIC DNA]</scope>
</reference>
<dbReference type="Gene3D" id="3.20.20.140">
    <property type="entry name" value="Metal-dependent hydrolases"/>
    <property type="match status" value="1"/>
</dbReference>
<evidence type="ECO:0000256" key="4">
    <source>
        <dbReference type="ARBA" id="ARBA00022723"/>
    </source>
</evidence>
<dbReference type="GO" id="GO:0005829">
    <property type="term" value="C:cytosol"/>
    <property type="evidence" value="ECO:0007669"/>
    <property type="project" value="TreeGrafter"/>
</dbReference>
<dbReference type="InterPro" id="IPR032466">
    <property type="entry name" value="Metal_Hydrolase"/>
</dbReference>
<dbReference type="EMBL" id="LCFB01000027">
    <property type="protein sequence ID" value="KKS84102.1"/>
    <property type="molecule type" value="Genomic_DNA"/>
</dbReference>
<dbReference type="Proteomes" id="UP000034543">
    <property type="component" value="Unassembled WGS sequence"/>
</dbReference>
<dbReference type="GO" id="GO:0006154">
    <property type="term" value="P:adenosine catabolic process"/>
    <property type="evidence" value="ECO:0007669"/>
    <property type="project" value="TreeGrafter"/>
</dbReference>
<dbReference type="GO" id="GO:0046872">
    <property type="term" value="F:metal ion binding"/>
    <property type="evidence" value="ECO:0007669"/>
    <property type="project" value="UniProtKB-KW"/>
</dbReference>
<evidence type="ECO:0000256" key="3">
    <source>
        <dbReference type="ARBA" id="ARBA00012784"/>
    </source>
</evidence>
<evidence type="ECO:0000256" key="5">
    <source>
        <dbReference type="ARBA" id="ARBA00022801"/>
    </source>
</evidence>
<dbReference type="SUPFAM" id="SSF51556">
    <property type="entry name" value="Metallo-dependent hydrolases"/>
    <property type="match status" value="1"/>
</dbReference>
<dbReference type="PANTHER" id="PTHR11409">
    <property type="entry name" value="ADENOSINE DEAMINASE"/>
    <property type="match status" value="1"/>
</dbReference>
<comment type="cofactor">
    <cofactor evidence="1">
        <name>Zn(2+)</name>
        <dbReference type="ChEBI" id="CHEBI:29105"/>
    </cofactor>
</comment>
<protein>
    <recommendedName>
        <fullName evidence="3">adenosine deaminase</fullName>
        <ecNumber evidence="3">3.5.4.4</ecNumber>
    </recommendedName>
</protein>
<evidence type="ECO:0000259" key="7">
    <source>
        <dbReference type="Pfam" id="PF00962"/>
    </source>
</evidence>
<dbReference type="STRING" id="1618436.UV59_C0027G0030"/>
<dbReference type="InterPro" id="IPR006330">
    <property type="entry name" value="Ado/ade_deaminase"/>
</dbReference>
<dbReference type="EC" id="3.5.4.4" evidence="3"/>
<evidence type="ECO:0000256" key="1">
    <source>
        <dbReference type="ARBA" id="ARBA00001947"/>
    </source>
</evidence>
<dbReference type="GO" id="GO:0043103">
    <property type="term" value="P:hypoxanthine salvage"/>
    <property type="evidence" value="ECO:0007669"/>
    <property type="project" value="TreeGrafter"/>
</dbReference>
<dbReference type="Pfam" id="PF00962">
    <property type="entry name" value="A_deaminase"/>
    <property type="match status" value="1"/>
</dbReference>
<keyword evidence="6" id="KW-0862">Zinc</keyword>
<dbReference type="InterPro" id="IPR001365">
    <property type="entry name" value="A_deaminase_dom"/>
</dbReference>
<keyword evidence="5" id="KW-0378">Hydrolase</keyword>
<dbReference type="PANTHER" id="PTHR11409:SF43">
    <property type="entry name" value="ADENOSINE DEAMINASE"/>
    <property type="match status" value="1"/>
</dbReference>